<dbReference type="SUPFAM" id="SSF55874">
    <property type="entry name" value="ATPase domain of HSP90 chaperone/DNA topoisomerase II/histidine kinase"/>
    <property type="match status" value="1"/>
</dbReference>
<accession>A0A6N2YLG9</accession>
<dbReference type="NCBIfam" id="TIGR00229">
    <property type="entry name" value="sensory_box"/>
    <property type="match status" value="1"/>
</dbReference>
<dbReference type="CDD" id="cd00130">
    <property type="entry name" value="PAS"/>
    <property type="match status" value="1"/>
</dbReference>
<dbReference type="Gene3D" id="3.30.450.20">
    <property type="entry name" value="PAS domain"/>
    <property type="match status" value="1"/>
</dbReference>
<comment type="catalytic activity">
    <reaction evidence="1">
        <text>ATP + protein L-histidine = ADP + protein N-phospho-L-histidine.</text>
        <dbReference type="EC" id="2.7.13.3"/>
    </reaction>
</comment>
<keyword evidence="6 12" id="KW-0418">Kinase</keyword>
<dbReference type="InterPro" id="IPR035965">
    <property type="entry name" value="PAS-like_dom_sf"/>
</dbReference>
<dbReference type="Pfam" id="PF00512">
    <property type="entry name" value="HisKA"/>
    <property type="match status" value="1"/>
</dbReference>
<evidence type="ECO:0000256" key="5">
    <source>
        <dbReference type="ARBA" id="ARBA00022741"/>
    </source>
</evidence>
<dbReference type="GO" id="GO:0000155">
    <property type="term" value="F:phosphorelay sensor kinase activity"/>
    <property type="evidence" value="ECO:0007669"/>
    <property type="project" value="InterPro"/>
</dbReference>
<reference evidence="12" key="1">
    <citation type="submission" date="2019-11" db="EMBL/GenBank/DDBJ databases">
        <authorList>
            <person name="Feng L."/>
        </authorList>
    </citation>
    <scope>NUCLEOTIDE SEQUENCE</scope>
    <source>
        <strain evidence="12">CParaputrificumLFYP93</strain>
    </source>
</reference>
<keyword evidence="3" id="KW-0597">Phosphoprotein</keyword>
<dbReference type="RefSeq" id="WP_156558743.1">
    <property type="nucleotide sequence ID" value="NZ_CACRTV010000013.1"/>
</dbReference>
<feature type="transmembrane region" description="Helical" evidence="9">
    <location>
        <begin position="112"/>
        <end position="131"/>
    </location>
</feature>
<proteinExistence type="predicted"/>
<dbReference type="EC" id="2.7.13.3" evidence="2"/>
<dbReference type="SUPFAM" id="SSF47384">
    <property type="entry name" value="Homodimeric domain of signal transducing histidine kinase"/>
    <property type="match status" value="1"/>
</dbReference>
<keyword evidence="7" id="KW-0067">ATP-binding</keyword>
<dbReference type="GO" id="GO:0006355">
    <property type="term" value="P:regulation of DNA-templated transcription"/>
    <property type="evidence" value="ECO:0007669"/>
    <property type="project" value="InterPro"/>
</dbReference>
<dbReference type="PRINTS" id="PR00344">
    <property type="entry name" value="BCTRLSENSOR"/>
</dbReference>
<keyword evidence="4 12" id="KW-0808">Transferase</keyword>
<dbReference type="InterPro" id="IPR003594">
    <property type="entry name" value="HATPase_dom"/>
</dbReference>
<dbReference type="InterPro" id="IPR005467">
    <property type="entry name" value="His_kinase_dom"/>
</dbReference>
<keyword evidence="9" id="KW-0812">Transmembrane</keyword>
<feature type="domain" description="Histidine kinase" evidence="10">
    <location>
        <begin position="529"/>
        <end position="751"/>
    </location>
</feature>
<feature type="transmembrane region" description="Helical" evidence="9">
    <location>
        <begin position="58"/>
        <end position="75"/>
    </location>
</feature>
<dbReference type="Gene3D" id="1.10.287.130">
    <property type="match status" value="1"/>
</dbReference>
<dbReference type="SMART" id="SM00388">
    <property type="entry name" value="HisKA"/>
    <property type="match status" value="1"/>
</dbReference>
<feature type="transmembrane region" description="Helical" evidence="9">
    <location>
        <begin position="238"/>
        <end position="261"/>
    </location>
</feature>
<dbReference type="InterPro" id="IPR013767">
    <property type="entry name" value="PAS_fold"/>
</dbReference>
<feature type="transmembrane region" description="Helical" evidence="9">
    <location>
        <begin position="87"/>
        <end position="106"/>
    </location>
</feature>
<organism evidence="12">
    <name type="scientific">Clostridium paraputrificum</name>
    <dbReference type="NCBI Taxonomy" id="29363"/>
    <lineage>
        <taxon>Bacteria</taxon>
        <taxon>Bacillati</taxon>
        <taxon>Bacillota</taxon>
        <taxon>Clostridia</taxon>
        <taxon>Eubacteriales</taxon>
        <taxon>Clostridiaceae</taxon>
        <taxon>Clostridium</taxon>
    </lineage>
</organism>
<dbReference type="EMBL" id="CACRTV010000013">
    <property type="protein sequence ID" value="VYT66272.1"/>
    <property type="molecule type" value="Genomic_DNA"/>
</dbReference>
<dbReference type="SMART" id="SM00387">
    <property type="entry name" value="HATPase_c"/>
    <property type="match status" value="1"/>
</dbReference>
<protein>
    <recommendedName>
        <fullName evidence="2">histidine kinase</fullName>
        <ecNumber evidence="2">2.7.13.3</ecNumber>
    </recommendedName>
</protein>
<evidence type="ECO:0000256" key="6">
    <source>
        <dbReference type="ARBA" id="ARBA00022777"/>
    </source>
</evidence>
<evidence type="ECO:0000256" key="7">
    <source>
        <dbReference type="ARBA" id="ARBA00022840"/>
    </source>
</evidence>
<dbReference type="FunFam" id="3.30.565.10:FF:000037">
    <property type="entry name" value="Hybrid sensor histidine kinase/response regulator"/>
    <property type="match status" value="1"/>
</dbReference>
<dbReference type="SMART" id="SM00091">
    <property type="entry name" value="PAS"/>
    <property type="match status" value="1"/>
</dbReference>
<keyword evidence="9" id="KW-1133">Transmembrane helix</keyword>
<dbReference type="InterPro" id="IPR036890">
    <property type="entry name" value="HATPase_C_sf"/>
</dbReference>
<dbReference type="PROSITE" id="PS50112">
    <property type="entry name" value="PAS"/>
    <property type="match status" value="1"/>
</dbReference>
<feature type="transmembrane region" description="Helical" evidence="9">
    <location>
        <begin position="177"/>
        <end position="197"/>
    </location>
</feature>
<sequence>MFLNEMRNKDNIGVKWTIYSIVFTIICFNLVAILTLFLGNAKVIEESNIERLIINGDIILAVFSLICCYTFYYIYKEDDIFIICQVYTMVTIEFIVINTFGSYWGIEMRDRFITITAIYLYEGFLLSFIVYKNNILFKCILNNKLLSCIVVSILSISIIFAEIGKVISYEDVVIERIFSYLICGLIIFHFILVFVLFNNSIKTKRIIYSIFGASINILTVKNLYIFVLYNKLPGNINLFGYVLTFVAFLVIIIGLFYEMIFRIKESEKLKRNLNVFYAANEKNLQSNILVYNDNYKIVYANELARGVIGEGTTIEDQYDRLEKMSIFNIDKEISKDIKKIIELKGTYSNVLYFSDLKKYYEVHLQKIVTDDSNWIIGNFIDKTDECEAIYKLKISENRLKSVTENILDFIITIDISGRITFANTSAIESLGFKVEEVVGHNYGEFFKKYDGEVFGINNIKNSDIIKHKILCKNGESIRVESVFRRISSDFQAYVVVSRSLEMKEELKSLKVKYNEIKEYDKIRGEFFANLSHEVRTPINIIYSCLQLLNNQKKNGYESLAKYYIKYEKTIRQNAFRLLRLVNNLIDISKIDTGVMQIKIKNVDIISLIENITLSTAPYVEEKNINIMFDTSIEELIVGCDPENIERVMLNLISNSVKFTPKGGEIFVDIQVDETWVYVRVKDTGIGIPMHLKDVIFERFVQSNKSFSREREGSGIGLALVKDIISKHNGEVMLEDSSEMGSIFLFKIPNLVRDDVCHDDDNRAAETAIQEKINIEFSDIYDI</sequence>
<dbReference type="InterPro" id="IPR036097">
    <property type="entry name" value="HisK_dim/P_sf"/>
</dbReference>
<dbReference type="GO" id="GO:0005524">
    <property type="term" value="F:ATP binding"/>
    <property type="evidence" value="ECO:0007669"/>
    <property type="project" value="UniProtKB-KW"/>
</dbReference>
<keyword evidence="5" id="KW-0547">Nucleotide-binding</keyword>
<dbReference type="InterPro" id="IPR000014">
    <property type="entry name" value="PAS"/>
</dbReference>
<dbReference type="InterPro" id="IPR004358">
    <property type="entry name" value="Sig_transdc_His_kin-like_C"/>
</dbReference>
<evidence type="ECO:0000256" key="9">
    <source>
        <dbReference type="SAM" id="Phobius"/>
    </source>
</evidence>
<dbReference type="Pfam" id="PF00989">
    <property type="entry name" value="PAS"/>
    <property type="match status" value="1"/>
</dbReference>
<dbReference type="PANTHER" id="PTHR43547">
    <property type="entry name" value="TWO-COMPONENT HISTIDINE KINASE"/>
    <property type="match status" value="1"/>
</dbReference>
<gene>
    <name evidence="12" type="primary">todS</name>
    <name evidence="12" type="ORF">CPLFYP93_00290</name>
</gene>
<dbReference type="SUPFAM" id="SSF55785">
    <property type="entry name" value="PYP-like sensor domain (PAS domain)"/>
    <property type="match status" value="1"/>
</dbReference>
<feature type="domain" description="PAS" evidence="11">
    <location>
        <begin position="395"/>
        <end position="441"/>
    </location>
</feature>
<keyword evidence="8" id="KW-0902">Two-component regulatory system</keyword>
<keyword evidence="9" id="KW-0472">Membrane</keyword>
<dbReference type="Pfam" id="PF02518">
    <property type="entry name" value="HATPase_c"/>
    <property type="match status" value="1"/>
</dbReference>
<feature type="transmembrane region" description="Helical" evidence="9">
    <location>
        <begin position="206"/>
        <end position="226"/>
    </location>
</feature>
<evidence type="ECO:0000256" key="4">
    <source>
        <dbReference type="ARBA" id="ARBA00022679"/>
    </source>
</evidence>
<evidence type="ECO:0000256" key="2">
    <source>
        <dbReference type="ARBA" id="ARBA00012438"/>
    </source>
</evidence>
<evidence type="ECO:0000256" key="1">
    <source>
        <dbReference type="ARBA" id="ARBA00000085"/>
    </source>
</evidence>
<evidence type="ECO:0000259" key="11">
    <source>
        <dbReference type="PROSITE" id="PS50112"/>
    </source>
</evidence>
<dbReference type="Gene3D" id="3.30.565.10">
    <property type="entry name" value="Histidine kinase-like ATPase, C-terminal domain"/>
    <property type="match status" value="1"/>
</dbReference>
<dbReference type="CDD" id="cd00082">
    <property type="entry name" value="HisKA"/>
    <property type="match status" value="1"/>
</dbReference>
<evidence type="ECO:0000313" key="12">
    <source>
        <dbReference type="EMBL" id="VYT66272.1"/>
    </source>
</evidence>
<dbReference type="PROSITE" id="PS50109">
    <property type="entry name" value="HIS_KIN"/>
    <property type="match status" value="1"/>
</dbReference>
<dbReference type="InterPro" id="IPR003661">
    <property type="entry name" value="HisK_dim/P_dom"/>
</dbReference>
<evidence type="ECO:0000259" key="10">
    <source>
        <dbReference type="PROSITE" id="PS50109"/>
    </source>
</evidence>
<evidence type="ECO:0000256" key="3">
    <source>
        <dbReference type="ARBA" id="ARBA00022553"/>
    </source>
</evidence>
<feature type="transmembrane region" description="Helical" evidence="9">
    <location>
        <begin position="143"/>
        <end position="161"/>
    </location>
</feature>
<evidence type="ECO:0000256" key="8">
    <source>
        <dbReference type="ARBA" id="ARBA00023012"/>
    </source>
</evidence>
<dbReference type="AlphaFoldDB" id="A0A6N2YLG9"/>
<name>A0A6N2YLG9_9CLOT</name>
<feature type="transmembrane region" description="Helical" evidence="9">
    <location>
        <begin position="16"/>
        <end position="38"/>
    </location>
</feature>
<dbReference type="PANTHER" id="PTHR43547:SF2">
    <property type="entry name" value="HYBRID SIGNAL TRANSDUCTION HISTIDINE KINASE C"/>
    <property type="match status" value="1"/>
</dbReference>